<evidence type="ECO:0000313" key="2">
    <source>
        <dbReference type="EMBL" id="KAG6369501.1"/>
    </source>
</evidence>
<gene>
    <name evidence="2" type="ORF">JVT61DRAFT_14334</name>
</gene>
<feature type="signal peptide" evidence="1">
    <location>
        <begin position="1"/>
        <end position="20"/>
    </location>
</feature>
<protein>
    <recommendedName>
        <fullName evidence="4">Secreted protein</fullName>
    </recommendedName>
</protein>
<dbReference type="AlphaFoldDB" id="A0A8I3A2Z5"/>
<keyword evidence="1" id="KW-0732">Signal</keyword>
<name>A0A8I3A2Z5_9AGAM</name>
<feature type="chain" id="PRO_5034317923" description="Secreted protein" evidence="1">
    <location>
        <begin position="21"/>
        <end position="82"/>
    </location>
</feature>
<evidence type="ECO:0000256" key="1">
    <source>
        <dbReference type="SAM" id="SignalP"/>
    </source>
</evidence>
<evidence type="ECO:0000313" key="3">
    <source>
        <dbReference type="Proteomes" id="UP000683000"/>
    </source>
</evidence>
<dbReference type="Proteomes" id="UP000683000">
    <property type="component" value="Unassembled WGS sequence"/>
</dbReference>
<keyword evidence="3" id="KW-1185">Reference proteome</keyword>
<accession>A0A8I3A2Z5</accession>
<organism evidence="2 3">
    <name type="scientific">Boletus reticuloceps</name>
    <dbReference type="NCBI Taxonomy" id="495285"/>
    <lineage>
        <taxon>Eukaryota</taxon>
        <taxon>Fungi</taxon>
        <taxon>Dikarya</taxon>
        <taxon>Basidiomycota</taxon>
        <taxon>Agaricomycotina</taxon>
        <taxon>Agaricomycetes</taxon>
        <taxon>Agaricomycetidae</taxon>
        <taxon>Boletales</taxon>
        <taxon>Boletineae</taxon>
        <taxon>Boletaceae</taxon>
        <taxon>Boletoideae</taxon>
        <taxon>Boletus</taxon>
    </lineage>
</organism>
<comment type="caution">
    <text evidence="2">The sequence shown here is derived from an EMBL/GenBank/DDBJ whole genome shotgun (WGS) entry which is preliminary data.</text>
</comment>
<sequence>MPTCSAVVIVVCISLRLSPACDYLAIMTVGKTIDGHITAPSNPHMWVVPSLGPCSPNVGRQCTLNLIRFLSESTLLVAQESE</sequence>
<reference evidence="2" key="1">
    <citation type="submission" date="2021-03" db="EMBL/GenBank/DDBJ databases">
        <title>Evolutionary innovations through gain and loss of genes in the ectomycorrhizal Boletales.</title>
        <authorList>
            <person name="Wu G."/>
            <person name="Miyauchi S."/>
            <person name="Morin E."/>
            <person name="Yang Z.-L."/>
            <person name="Xu J."/>
            <person name="Martin F.M."/>
        </authorList>
    </citation>
    <scope>NUCLEOTIDE SEQUENCE</scope>
    <source>
        <strain evidence="2">BR01</strain>
    </source>
</reference>
<proteinExistence type="predicted"/>
<dbReference type="EMBL" id="JAGFBS010000078">
    <property type="protein sequence ID" value="KAG6369501.1"/>
    <property type="molecule type" value="Genomic_DNA"/>
</dbReference>
<dbReference type="OrthoDB" id="10651915at2759"/>
<evidence type="ECO:0008006" key="4">
    <source>
        <dbReference type="Google" id="ProtNLM"/>
    </source>
</evidence>